<evidence type="ECO:0000259" key="7">
    <source>
        <dbReference type="SMART" id="SM00458"/>
    </source>
</evidence>
<evidence type="ECO:0000256" key="4">
    <source>
        <dbReference type="ARBA" id="ARBA00023295"/>
    </source>
</evidence>
<organism evidence="8 9">
    <name type="scientific">Streptomyces phyllanthi</name>
    <dbReference type="NCBI Taxonomy" id="1803180"/>
    <lineage>
        <taxon>Bacteria</taxon>
        <taxon>Bacillati</taxon>
        <taxon>Actinomycetota</taxon>
        <taxon>Actinomycetes</taxon>
        <taxon>Kitasatosporales</taxon>
        <taxon>Streptomycetaceae</taxon>
        <taxon>Streptomyces</taxon>
    </lineage>
</organism>
<comment type="similarity">
    <text evidence="1 6">Belongs to the glycosyl hydrolase 43 family.</text>
</comment>
<keyword evidence="9" id="KW-1185">Reference proteome</keyword>
<keyword evidence="4 6" id="KW-0326">Glycosidase</keyword>
<comment type="caution">
    <text evidence="8">The sequence shown here is derived from an EMBL/GenBank/DDBJ whole genome shotgun (WGS) entry which is preliminary data.</text>
</comment>
<dbReference type="SMART" id="SM00458">
    <property type="entry name" value="RICIN"/>
    <property type="match status" value="1"/>
</dbReference>
<proteinExistence type="inferred from homology"/>
<dbReference type="InterPro" id="IPR023296">
    <property type="entry name" value="Glyco_hydro_beta-prop_sf"/>
</dbReference>
<accession>A0A5N8VVK1</accession>
<dbReference type="PANTHER" id="PTHR43817">
    <property type="entry name" value="GLYCOSYL HYDROLASE"/>
    <property type="match status" value="1"/>
</dbReference>
<evidence type="ECO:0000256" key="5">
    <source>
        <dbReference type="PIRSR" id="PIRSR606710-2"/>
    </source>
</evidence>
<sequence length="516" mass="55833">MSIPPISAGVEQQRRPVRQRLRRRSSLVRRLCATATALTAVIGGVTVGTVVAAPGAQAATATFTNPLNSSGADPYMTYYNGNYYQMTTPYSGPLTMRKAPTIEALKAASPVPVFSAHAAGRDRYVWAPEMHLLDGLNGKRWYIYYSAGTGDIEDQRVHVLESAGTDPLGPYTYKGMIFGANDWWGIDGSVVTINGRLYFTWSGVPTPQWAGSDPSIYIVALSNPWTVTGSRTQISTPTHSWEKQGTPMNEGPVALQHDGKTFIAYSASACQGPDYKLGLLTHTGGDPLNASSWVKSTEPAFQRNDAGSVYGPGHNGFFRSPDGTEDWIVYHANSSSSQGCGTTRTTRIQKITWNADGSPNLGVPVATGTALTVPSGEPAVTYYRLTNRNSGKVMDVQAPNTDNAVKIGQYTWNGKPWQQWRFVDLGNGYFQIESLNSGKCLDVNNVSTADGAGIIQWPCHSGTNQQFQWVATDGYHQLRARHSGKCVNVVGASTADLALLEQRTCGTTAGFHWSRT</sequence>
<evidence type="ECO:0000256" key="6">
    <source>
        <dbReference type="RuleBase" id="RU361187"/>
    </source>
</evidence>
<dbReference type="GO" id="GO:0005975">
    <property type="term" value="P:carbohydrate metabolic process"/>
    <property type="evidence" value="ECO:0007669"/>
    <property type="project" value="InterPro"/>
</dbReference>
<dbReference type="InterPro" id="IPR000772">
    <property type="entry name" value="Ricin_B_lectin"/>
</dbReference>
<dbReference type="Gene3D" id="2.80.10.50">
    <property type="match status" value="1"/>
</dbReference>
<evidence type="ECO:0000256" key="1">
    <source>
        <dbReference type="ARBA" id="ARBA00009865"/>
    </source>
</evidence>
<dbReference type="InterPro" id="IPR035992">
    <property type="entry name" value="Ricin_B-like_lectins"/>
</dbReference>
<dbReference type="SUPFAM" id="SSF50370">
    <property type="entry name" value="Ricin B-like lectins"/>
    <property type="match status" value="1"/>
</dbReference>
<dbReference type="PANTHER" id="PTHR43817:SF1">
    <property type="entry name" value="HYDROLASE, FAMILY 43, PUTATIVE (AFU_ORTHOLOGUE AFUA_3G01660)-RELATED"/>
    <property type="match status" value="1"/>
</dbReference>
<dbReference type="OrthoDB" id="177947at2"/>
<keyword evidence="2" id="KW-0732">Signal</keyword>
<dbReference type="GO" id="GO:0004553">
    <property type="term" value="F:hydrolase activity, hydrolyzing O-glycosyl compounds"/>
    <property type="evidence" value="ECO:0007669"/>
    <property type="project" value="InterPro"/>
</dbReference>
<dbReference type="RefSeq" id="WP_152779510.1">
    <property type="nucleotide sequence ID" value="NZ_BAABEQ010000015.1"/>
</dbReference>
<dbReference type="PROSITE" id="PS50231">
    <property type="entry name" value="RICIN_B_LECTIN"/>
    <property type="match status" value="1"/>
</dbReference>
<evidence type="ECO:0000256" key="2">
    <source>
        <dbReference type="ARBA" id="ARBA00022729"/>
    </source>
</evidence>
<feature type="site" description="Important for catalytic activity, responsible for pKa modulation of the active site Glu and correct orientation of both the proton donor and substrate" evidence="5">
    <location>
        <position position="187"/>
    </location>
</feature>
<dbReference type="Pfam" id="PF14200">
    <property type="entry name" value="RicinB_lectin_2"/>
    <property type="match status" value="2"/>
</dbReference>
<keyword evidence="3 6" id="KW-0378">Hydrolase</keyword>
<feature type="domain" description="Ricin B lectin" evidence="7">
    <location>
        <begin position="381"/>
        <end position="516"/>
    </location>
</feature>
<protein>
    <submittedName>
        <fullName evidence="8">Family 43 glycosylhydrolase</fullName>
    </submittedName>
</protein>
<dbReference type="Proteomes" id="UP000326979">
    <property type="component" value="Unassembled WGS sequence"/>
</dbReference>
<dbReference type="CDD" id="cd18820">
    <property type="entry name" value="GH43_LbAraf43-like"/>
    <property type="match status" value="1"/>
</dbReference>
<dbReference type="Pfam" id="PF04616">
    <property type="entry name" value="Glyco_hydro_43"/>
    <property type="match status" value="1"/>
</dbReference>
<dbReference type="AlphaFoldDB" id="A0A5N8VVK1"/>
<dbReference type="Gene3D" id="2.115.10.20">
    <property type="entry name" value="Glycosyl hydrolase domain, family 43"/>
    <property type="match status" value="1"/>
</dbReference>
<reference evidence="8 9" key="1">
    <citation type="submission" date="2019-07" db="EMBL/GenBank/DDBJ databases">
        <title>New species of Amycolatopsis and Streptomyces.</title>
        <authorList>
            <person name="Duangmal K."/>
            <person name="Teo W.F.A."/>
            <person name="Lipun K."/>
        </authorList>
    </citation>
    <scope>NUCLEOTIDE SEQUENCE [LARGE SCALE GENOMIC DNA]</scope>
    <source>
        <strain evidence="8 9">TISTR 2346</strain>
    </source>
</reference>
<evidence type="ECO:0000256" key="3">
    <source>
        <dbReference type="ARBA" id="ARBA00022801"/>
    </source>
</evidence>
<dbReference type="SUPFAM" id="SSF75005">
    <property type="entry name" value="Arabinanase/levansucrase/invertase"/>
    <property type="match status" value="1"/>
</dbReference>
<evidence type="ECO:0000313" key="9">
    <source>
        <dbReference type="Proteomes" id="UP000326979"/>
    </source>
</evidence>
<name>A0A5N8VVK1_9ACTN</name>
<dbReference type="InterPro" id="IPR006710">
    <property type="entry name" value="Glyco_hydro_43"/>
</dbReference>
<gene>
    <name evidence="8" type="ORF">FNH04_01585</name>
</gene>
<evidence type="ECO:0000313" key="8">
    <source>
        <dbReference type="EMBL" id="MPY38696.1"/>
    </source>
</evidence>
<dbReference type="EMBL" id="VJZE01000004">
    <property type="protein sequence ID" value="MPY38696.1"/>
    <property type="molecule type" value="Genomic_DNA"/>
</dbReference>
<dbReference type="CDD" id="cd00161">
    <property type="entry name" value="beta-trefoil_Ricin-like"/>
    <property type="match status" value="1"/>
</dbReference>